<accession>A0A7X0JTR2</accession>
<dbReference type="GO" id="GO:0006826">
    <property type="term" value="P:iron ion transport"/>
    <property type="evidence" value="ECO:0007669"/>
    <property type="project" value="UniProtKB-KW"/>
</dbReference>
<dbReference type="PANTHER" id="PTHR32552:SF81">
    <property type="entry name" value="TONB-DEPENDENT OUTER MEMBRANE RECEPTOR"/>
    <property type="match status" value="1"/>
</dbReference>
<dbReference type="InParanoid" id="A0A7X0JTR2"/>
<evidence type="ECO:0000256" key="15">
    <source>
        <dbReference type="SAM" id="SignalP"/>
    </source>
</evidence>
<keyword evidence="2 12" id="KW-0813">Transport</keyword>
<sequence>MLKSITASRGRQFSLSLLTLAIAASNSSAAVLEEVTVTAQKREQNLQDVGVSVSAFSGDQMKALGVTNTTEITQQVPGLQVNTWSPTITTFNLRGVSQNNFTDNLEAPVAVYSDDVYIGSMNAISGQLFDVERVEVLRGPQGTLFGRNATGGLIHYVSRDASDDETNGYVDFSVSEYSTRSIEGAVGGALSDNVRGRFSARWEEGDGYVEATQPGVRALGGRDGYALRGQLQIDVDEATTLDLSVKYTKDDDVPTGGYVVYSAGGASVDPQTGLGVRDNTVVRPFEHDSEYEGYFDREATSVTAKLTKEVGDGLEFVSITNYTEMDKFYTEDGDGAPILAVNFTTIADYEQFSQEFRLSGENDTQRWQVGAYYLDMQQFNRAITAGIPGAVGGCAAGAIAPPALPDGTVLGCADWAPPGVGAPDSIVVPLNAATDYSVNLDSRNWSVFGQLETDLSEDLTLITGLRWSQDDKDIDFVNTYGDINTPSQTISVVRGLPQNTIDYGDYAARVQLDWRASDETLVFASYNRGIKGGNWSVNAGVLPSTPNFQHKEETLHSYELGIKTELTDYARLNATVFYYDYQDYQAFALTGLTPQVDNSDATVKGGEVELFLTPGDNWDFIFGLALNDSEVDTVFDANGGPISGNELPNAPDYSANFLGRYNWDMAGGNMAIQLDGAAYGDQYLEVTNSDVSFEESYSVWNANISYTSGDESWKVALWAKNITDEEYRIYNLDLGALGATSFYAPPRWFGATFSYNF</sequence>
<evidence type="ECO:0000259" key="16">
    <source>
        <dbReference type="Pfam" id="PF00593"/>
    </source>
</evidence>
<name>A0A7X0JTR2_9GAMM</name>
<keyword evidence="7" id="KW-0408">Iron</keyword>
<organism evidence="18 19">
    <name type="scientific">Pseudoteredinibacter isoporae</name>
    <dbReference type="NCBI Taxonomy" id="570281"/>
    <lineage>
        <taxon>Bacteria</taxon>
        <taxon>Pseudomonadati</taxon>
        <taxon>Pseudomonadota</taxon>
        <taxon>Gammaproteobacteria</taxon>
        <taxon>Cellvibrionales</taxon>
        <taxon>Cellvibrionaceae</taxon>
        <taxon>Pseudoteredinibacter</taxon>
    </lineage>
</organism>
<evidence type="ECO:0000256" key="10">
    <source>
        <dbReference type="ARBA" id="ARBA00023136"/>
    </source>
</evidence>
<dbReference type="EMBL" id="JACHHT010000002">
    <property type="protein sequence ID" value="MBB6522099.1"/>
    <property type="molecule type" value="Genomic_DNA"/>
</dbReference>
<dbReference type="SUPFAM" id="SSF56935">
    <property type="entry name" value="Porins"/>
    <property type="match status" value="1"/>
</dbReference>
<dbReference type="GO" id="GO:0009279">
    <property type="term" value="C:cell outer membrane"/>
    <property type="evidence" value="ECO:0007669"/>
    <property type="project" value="UniProtKB-SubCell"/>
</dbReference>
<feature type="domain" description="TonB-dependent receptor plug" evidence="17">
    <location>
        <begin position="46"/>
        <end position="152"/>
    </location>
</feature>
<feature type="signal peptide" evidence="15">
    <location>
        <begin position="1"/>
        <end position="29"/>
    </location>
</feature>
<evidence type="ECO:0000256" key="2">
    <source>
        <dbReference type="ARBA" id="ARBA00022448"/>
    </source>
</evidence>
<dbReference type="RefSeq" id="WP_166846764.1">
    <property type="nucleotide sequence ID" value="NZ_JAAONY010000002.1"/>
</dbReference>
<keyword evidence="19" id="KW-1185">Reference proteome</keyword>
<evidence type="ECO:0000313" key="18">
    <source>
        <dbReference type="EMBL" id="MBB6522099.1"/>
    </source>
</evidence>
<comment type="subcellular location">
    <subcellularLocation>
        <location evidence="1 12">Cell outer membrane</location>
        <topology evidence="1 12">Multi-pass membrane protein</topology>
    </subcellularLocation>
</comment>
<gene>
    <name evidence="18" type="ORF">HNR48_002384</name>
</gene>
<dbReference type="Proteomes" id="UP000528457">
    <property type="component" value="Unassembled WGS sequence"/>
</dbReference>
<keyword evidence="18" id="KW-0675">Receptor</keyword>
<evidence type="ECO:0000256" key="12">
    <source>
        <dbReference type="PROSITE-ProRule" id="PRU01360"/>
    </source>
</evidence>
<evidence type="ECO:0000256" key="7">
    <source>
        <dbReference type="ARBA" id="ARBA00023004"/>
    </source>
</evidence>
<feature type="short sequence motif" description="TonB C-terminal box" evidence="13">
    <location>
        <begin position="740"/>
        <end position="757"/>
    </location>
</feature>
<keyword evidence="10 12" id="KW-0472">Membrane</keyword>
<dbReference type="InterPro" id="IPR010917">
    <property type="entry name" value="TonB_rcpt_CS"/>
</dbReference>
<dbReference type="PANTHER" id="PTHR32552">
    <property type="entry name" value="FERRICHROME IRON RECEPTOR-RELATED"/>
    <property type="match status" value="1"/>
</dbReference>
<evidence type="ECO:0000313" key="19">
    <source>
        <dbReference type="Proteomes" id="UP000528457"/>
    </source>
</evidence>
<dbReference type="Gene3D" id="2.40.170.20">
    <property type="entry name" value="TonB-dependent receptor, beta-barrel domain"/>
    <property type="match status" value="2"/>
</dbReference>
<dbReference type="AlphaFoldDB" id="A0A7X0JTR2"/>
<dbReference type="InterPro" id="IPR012910">
    <property type="entry name" value="Plug_dom"/>
</dbReference>
<keyword evidence="11 12" id="KW-0998">Cell outer membrane</keyword>
<dbReference type="Pfam" id="PF07715">
    <property type="entry name" value="Plug"/>
    <property type="match status" value="1"/>
</dbReference>
<evidence type="ECO:0000256" key="6">
    <source>
        <dbReference type="ARBA" id="ARBA00022729"/>
    </source>
</evidence>
<evidence type="ECO:0000256" key="9">
    <source>
        <dbReference type="ARBA" id="ARBA00023077"/>
    </source>
</evidence>
<evidence type="ECO:0000256" key="13">
    <source>
        <dbReference type="PROSITE-ProRule" id="PRU10144"/>
    </source>
</evidence>
<evidence type="ECO:0000256" key="8">
    <source>
        <dbReference type="ARBA" id="ARBA00023065"/>
    </source>
</evidence>
<reference evidence="18 19" key="1">
    <citation type="submission" date="2020-08" db="EMBL/GenBank/DDBJ databases">
        <title>Genomic Encyclopedia of Type Strains, Phase IV (KMG-IV): sequencing the most valuable type-strain genomes for metagenomic binning, comparative biology and taxonomic classification.</title>
        <authorList>
            <person name="Goeker M."/>
        </authorList>
    </citation>
    <scope>NUCLEOTIDE SEQUENCE [LARGE SCALE GENOMIC DNA]</scope>
    <source>
        <strain evidence="18 19">DSM 22368</strain>
    </source>
</reference>
<comment type="caution">
    <text evidence="18">The sequence shown here is derived from an EMBL/GenBank/DDBJ whole genome shotgun (WGS) entry which is preliminary data.</text>
</comment>
<dbReference type="InterPro" id="IPR000531">
    <property type="entry name" value="Beta-barrel_TonB"/>
</dbReference>
<keyword evidence="5 12" id="KW-0812">Transmembrane</keyword>
<evidence type="ECO:0000256" key="11">
    <source>
        <dbReference type="ARBA" id="ARBA00023237"/>
    </source>
</evidence>
<dbReference type="PROSITE" id="PS01156">
    <property type="entry name" value="TONB_DEPENDENT_REC_2"/>
    <property type="match status" value="1"/>
</dbReference>
<keyword evidence="4" id="KW-0410">Iron transport</keyword>
<proteinExistence type="inferred from homology"/>
<keyword evidence="3 12" id="KW-1134">Transmembrane beta strand</keyword>
<evidence type="ECO:0000256" key="5">
    <source>
        <dbReference type="ARBA" id="ARBA00022692"/>
    </source>
</evidence>
<protein>
    <submittedName>
        <fullName evidence="18">Iron complex outermembrane receptor protein</fullName>
    </submittedName>
</protein>
<evidence type="ECO:0000256" key="14">
    <source>
        <dbReference type="RuleBase" id="RU003357"/>
    </source>
</evidence>
<keyword evidence="9 14" id="KW-0798">TonB box</keyword>
<evidence type="ECO:0000256" key="1">
    <source>
        <dbReference type="ARBA" id="ARBA00004571"/>
    </source>
</evidence>
<dbReference type="PROSITE" id="PS52016">
    <property type="entry name" value="TONB_DEPENDENT_REC_3"/>
    <property type="match status" value="1"/>
</dbReference>
<dbReference type="Pfam" id="PF00593">
    <property type="entry name" value="TonB_dep_Rec_b-barrel"/>
    <property type="match status" value="1"/>
</dbReference>
<dbReference type="InterPro" id="IPR036942">
    <property type="entry name" value="Beta-barrel_TonB_sf"/>
</dbReference>
<evidence type="ECO:0000256" key="4">
    <source>
        <dbReference type="ARBA" id="ARBA00022496"/>
    </source>
</evidence>
<keyword evidence="6 15" id="KW-0732">Signal</keyword>
<dbReference type="InterPro" id="IPR039426">
    <property type="entry name" value="TonB-dep_rcpt-like"/>
</dbReference>
<evidence type="ECO:0000256" key="3">
    <source>
        <dbReference type="ARBA" id="ARBA00022452"/>
    </source>
</evidence>
<keyword evidence="8" id="KW-0406">Ion transport</keyword>
<evidence type="ECO:0000259" key="17">
    <source>
        <dbReference type="Pfam" id="PF07715"/>
    </source>
</evidence>
<feature type="chain" id="PRO_5030741916" evidence="15">
    <location>
        <begin position="30"/>
        <end position="757"/>
    </location>
</feature>
<comment type="similarity">
    <text evidence="12 14">Belongs to the TonB-dependent receptor family.</text>
</comment>
<feature type="domain" description="TonB-dependent receptor-like beta-barrel" evidence="16">
    <location>
        <begin position="288"/>
        <end position="722"/>
    </location>
</feature>